<evidence type="ECO:0000313" key="2">
    <source>
        <dbReference type="Proteomes" id="UP000615455"/>
    </source>
</evidence>
<gene>
    <name evidence="1" type="ORF">GCM10008018_45560</name>
</gene>
<dbReference type="Proteomes" id="UP000615455">
    <property type="component" value="Unassembled WGS sequence"/>
</dbReference>
<sequence>MKMTKDELNQSLNTFFQDEHELLAEIYFILKVGTETVLRFADIERDSQIDLTSQFIGKVKSELIEDQNLNVISISDADDRTNVIYEYDLEEIPNELTVIDQIIENEDIETFTFDNDRLEDIRGIVILISHNGENLVLYKKHYPISLFKKDGGFNIKRWGNQQRFTQLDEDIVKINISFDFIKLNNTLFIKDLKTLEKFFGFHDVIKRKAESCLEKIIEAEILENPEDLKTLMEDITFARKMTKVYSSSPVLGKIPTLTIISFVENYPSLVGKFQFNADKSRISLSTNISKQLFIKLLNDDFLQSELTNLYYASLAKDTLLEVIV</sequence>
<accession>A0ABQ1EZR8</accession>
<keyword evidence="2" id="KW-1185">Reference proteome</keyword>
<organism evidence="1 2">
    <name type="scientific">Paenibacillus marchantiophytorum</name>
    <dbReference type="NCBI Taxonomy" id="1619310"/>
    <lineage>
        <taxon>Bacteria</taxon>
        <taxon>Bacillati</taxon>
        <taxon>Bacillota</taxon>
        <taxon>Bacilli</taxon>
        <taxon>Bacillales</taxon>
        <taxon>Paenibacillaceae</taxon>
        <taxon>Paenibacillus</taxon>
    </lineage>
</organism>
<dbReference type="RefSeq" id="WP_189015315.1">
    <property type="nucleotide sequence ID" value="NZ_BMHE01000027.1"/>
</dbReference>
<dbReference type="InterPro" id="IPR032359">
    <property type="entry name" value="KwaB-like"/>
</dbReference>
<proteinExistence type="predicted"/>
<dbReference type="InterPro" id="IPR048119">
    <property type="entry name" value="KwaB"/>
</dbReference>
<evidence type="ECO:0000313" key="1">
    <source>
        <dbReference type="EMBL" id="GFZ93984.1"/>
    </source>
</evidence>
<name>A0ABQ1EZR8_9BACL</name>
<dbReference type="NCBIfam" id="NF041623">
    <property type="entry name" value="KwaB"/>
    <property type="match status" value="1"/>
</dbReference>
<protein>
    <recommendedName>
        <fullName evidence="3">DUF4868 domain-containing protein</fullName>
    </recommendedName>
</protein>
<dbReference type="EMBL" id="BMHE01000027">
    <property type="protein sequence ID" value="GFZ93984.1"/>
    <property type="molecule type" value="Genomic_DNA"/>
</dbReference>
<reference evidence="2" key="1">
    <citation type="journal article" date="2019" name="Int. J. Syst. Evol. Microbiol.">
        <title>The Global Catalogue of Microorganisms (GCM) 10K type strain sequencing project: providing services to taxonomists for standard genome sequencing and annotation.</title>
        <authorList>
            <consortium name="The Broad Institute Genomics Platform"/>
            <consortium name="The Broad Institute Genome Sequencing Center for Infectious Disease"/>
            <person name="Wu L."/>
            <person name="Ma J."/>
        </authorList>
    </citation>
    <scope>NUCLEOTIDE SEQUENCE [LARGE SCALE GENOMIC DNA]</scope>
    <source>
        <strain evidence="2">CGMCC 1.15043</strain>
    </source>
</reference>
<evidence type="ECO:0008006" key="3">
    <source>
        <dbReference type="Google" id="ProtNLM"/>
    </source>
</evidence>
<comment type="caution">
    <text evidence="1">The sequence shown here is derived from an EMBL/GenBank/DDBJ whole genome shotgun (WGS) entry which is preliminary data.</text>
</comment>
<dbReference type="Pfam" id="PF16162">
    <property type="entry name" value="KwaB"/>
    <property type="match status" value="1"/>
</dbReference>